<protein>
    <submittedName>
        <fullName evidence="4">Transcriptional regulator</fullName>
    </submittedName>
</protein>
<dbReference type="PANTHER" id="PTHR43479:SF11">
    <property type="entry name" value="ACREF_ENVCD OPERON REPRESSOR-RELATED"/>
    <property type="match status" value="1"/>
</dbReference>
<feature type="domain" description="HTH tetR-type" evidence="3">
    <location>
        <begin position="19"/>
        <end position="79"/>
    </location>
</feature>
<dbReference type="EMBL" id="JTDI01000002">
    <property type="protein sequence ID" value="KHK92757.1"/>
    <property type="molecule type" value="Genomic_DNA"/>
</dbReference>
<evidence type="ECO:0000256" key="2">
    <source>
        <dbReference type="PROSITE-ProRule" id="PRU00335"/>
    </source>
</evidence>
<dbReference type="AlphaFoldDB" id="A0A0B1ZUE7"/>
<name>A0A0B1ZUE7_9SPHN</name>
<evidence type="ECO:0000256" key="1">
    <source>
        <dbReference type="ARBA" id="ARBA00023125"/>
    </source>
</evidence>
<dbReference type="Proteomes" id="UP000031057">
    <property type="component" value="Unassembled WGS sequence"/>
</dbReference>
<keyword evidence="1 2" id="KW-0238">DNA-binding</keyword>
<evidence type="ECO:0000313" key="4">
    <source>
        <dbReference type="EMBL" id="KHK92757.1"/>
    </source>
</evidence>
<feature type="DNA-binding region" description="H-T-H motif" evidence="2">
    <location>
        <begin position="42"/>
        <end position="61"/>
    </location>
</feature>
<accession>A0A0B1ZUE7</accession>
<dbReference type="InterPro" id="IPR001647">
    <property type="entry name" value="HTH_TetR"/>
</dbReference>
<evidence type="ECO:0000259" key="3">
    <source>
        <dbReference type="PROSITE" id="PS50977"/>
    </source>
</evidence>
<evidence type="ECO:0000313" key="5">
    <source>
        <dbReference type="Proteomes" id="UP000031057"/>
    </source>
</evidence>
<dbReference type="Pfam" id="PF00440">
    <property type="entry name" value="TetR_N"/>
    <property type="match status" value="1"/>
</dbReference>
<dbReference type="PANTHER" id="PTHR43479">
    <property type="entry name" value="ACREF/ENVCD OPERON REPRESSOR-RELATED"/>
    <property type="match status" value="1"/>
</dbReference>
<dbReference type="PROSITE" id="PS50977">
    <property type="entry name" value="HTH_TETR_2"/>
    <property type="match status" value="1"/>
</dbReference>
<dbReference type="InterPro" id="IPR009057">
    <property type="entry name" value="Homeodomain-like_sf"/>
</dbReference>
<reference evidence="4 5" key="1">
    <citation type="submission" date="2014-10" db="EMBL/GenBank/DDBJ databases">
        <title>Genome sequence of Novosphingobium malaysiense MUSC 273(T).</title>
        <authorList>
            <person name="Lee L.-H."/>
        </authorList>
    </citation>
    <scope>NUCLEOTIDE SEQUENCE [LARGE SCALE GENOMIC DNA]</scope>
    <source>
        <strain evidence="4 5">MUSC 273</strain>
    </source>
</reference>
<dbReference type="Gene3D" id="1.10.357.10">
    <property type="entry name" value="Tetracycline Repressor, domain 2"/>
    <property type="match status" value="1"/>
</dbReference>
<gene>
    <name evidence="4" type="ORF">LK12_07785</name>
</gene>
<proteinExistence type="predicted"/>
<dbReference type="STRING" id="1348853.LK12_07785"/>
<dbReference type="SUPFAM" id="SSF46689">
    <property type="entry name" value="Homeodomain-like"/>
    <property type="match status" value="1"/>
</dbReference>
<comment type="caution">
    <text evidence="4">The sequence shown here is derived from an EMBL/GenBank/DDBJ whole genome shotgun (WGS) entry which is preliminary data.</text>
</comment>
<dbReference type="InterPro" id="IPR050624">
    <property type="entry name" value="HTH-type_Tx_Regulator"/>
</dbReference>
<sequence length="192" mass="20971">MSHSSDHHAGSTAKDARALRSSAALREGLLSLLEHKAFDQITIRDICAKAGVHYATFFRHYPSKEALLDGLAAQQIETLVDLTLPIKDEVGDRASFDALCDYVQQHRALWSVLFNGGAGATMRAEWLRRARIVAETHDPVSDWLPKELGTICSTSLIAETISWWLAQPDGTHSPGEIAGILDRLIGASTLAQ</sequence>
<dbReference type="GO" id="GO:0003677">
    <property type="term" value="F:DNA binding"/>
    <property type="evidence" value="ECO:0007669"/>
    <property type="project" value="UniProtKB-UniRule"/>
</dbReference>
<organism evidence="4 5">
    <name type="scientific">Novosphingobium malaysiense</name>
    <dbReference type="NCBI Taxonomy" id="1348853"/>
    <lineage>
        <taxon>Bacteria</taxon>
        <taxon>Pseudomonadati</taxon>
        <taxon>Pseudomonadota</taxon>
        <taxon>Alphaproteobacteria</taxon>
        <taxon>Sphingomonadales</taxon>
        <taxon>Sphingomonadaceae</taxon>
        <taxon>Novosphingobium</taxon>
    </lineage>
</organism>
<keyword evidence="5" id="KW-1185">Reference proteome</keyword>